<comment type="caution">
    <text evidence="3">The sequence shown here is derived from an EMBL/GenBank/DDBJ whole genome shotgun (WGS) entry which is preliminary data.</text>
</comment>
<dbReference type="PROSITE" id="PS51832">
    <property type="entry name" value="HD_GYP"/>
    <property type="match status" value="1"/>
</dbReference>
<dbReference type="InterPro" id="IPR003607">
    <property type="entry name" value="HD/PDEase_dom"/>
</dbReference>
<feature type="domain" description="HD-GYP" evidence="2">
    <location>
        <begin position="162"/>
        <end position="357"/>
    </location>
</feature>
<evidence type="ECO:0000256" key="1">
    <source>
        <dbReference type="SAM" id="MobiDB-lite"/>
    </source>
</evidence>
<dbReference type="Pfam" id="PF11871">
    <property type="entry name" value="DUF3391"/>
    <property type="match status" value="1"/>
</dbReference>
<sequence length="446" mass="49550">MEDAVSYITADQLTVGLFVFVDLPWFRHPFAFDRFKIKTDGQIAQLRELGVARFRFDPARSDEAALSSVSPTPTATTTATTTAPVPSPDTEAEVGEPPETEAEAEARQRRRARHAARRMRMARVEQAFLNSGRAIRDAQRNLLARPAQSVAALHEVVSQITRSLLTAQEVTLHAMNDRIGGEETYCHELNTAVLSLMLARQLEMPEDQVPMLGLGAMLHDLGLTEIPDRVVKKREPLTRAEADLRKLHCEYGVKRGHQIGLPPAVLAIIGQHHEAWDGSGFPKGISADRIHPLARVVALVNEYDNLCNPPDVMRAMTPYEALSMLFTQRRNRFEGRVLQLLVRQLGVYPPGTLVSLSDDRLGMVVSVNSRAPLRPSVMLYQPDLPKDEAGVLNLSLVPEINIAKAIRPGDLPPEAFDYLSPRNRIAYFFDTEVDAVQDEASMQECA</sequence>
<dbReference type="SUPFAM" id="SSF109604">
    <property type="entry name" value="HD-domain/PDEase-like"/>
    <property type="match status" value="1"/>
</dbReference>
<evidence type="ECO:0000259" key="2">
    <source>
        <dbReference type="PROSITE" id="PS51832"/>
    </source>
</evidence>
<dbReference type="PANTHER" id="PTHR43155:SF2">
    <property type="entry name" value="CYCLIC DI-GMP PHOSPHODIESTERASE PA4108"/>
    <property type="match status" value="1"/>
</dbReference>
<dbReference type="AlphaFoldDB" id="A0A944DEK4"/>
<dbReference type="GO" id="GO:0008081">
    <property type="term" value="F:phosphoric diester hydrolase activity"/>
    <property type="evidence" value="ECO:0007669"/>
    <property type="project" value="UniProtKB-ARBA"/>
</dbReference>
<feature type="compositionally biased region" description="Low complexity" evidence="1">
    <location>
        <begin position="64"/>
        <end position="84"/>
    </location>
</feature>
<name>A0A944DEK4_DENI1</name>
<feature type="region of interest" description="Disordered" evidence="1">
    <location>
        <begin position="62"/>
        <end position="112"/>
    </location>
</feature>
<reference evidence="4" key="1">
    <citation type="journal article" date="2022" name="ISME J.">
        <title>Genetic and phylogenetic analysis of dissimilatory iodate-reducing bacteria identifies potential niches across the world's oceans.</title>
        <authorList>
            <person name="Reyes-Umana V."/>
            <person name="Henning Z."/>
            <person name="Lee K."/>
            <person name="Barnum T.P."/>
            <person name="Coates J.D."/>
        </authorList>
    </citation>
    <scope>NUCLEOTIDE SEQUENCE [LARGE SCALE GENOMIC DNA]</scope>
    <source>
        <strain evidence="4">IR12</strain>
    </source>
</reference>
<dbReference type="Gene3D" id="1.10.3210.10">
    <property type="entry name" value="Hypothetical protein af1432"/>
    <property type="match status" value="1"/>
</dbReference>
<dbReference type="NCBIfam" id="TIGR00277">
    <property type="entry name" value="HDIG"/>
    <property type="match status" value="1"/>
</dbReference>
<evidence type="ECO:0000313" key="4">
    <source>
        <dbReference type="Proteomes" id="UP000694660"/>
    </source>
</evidence>
<proteinExistence type="predicted"/>
<dbReference type="EMBL" id="JAEKFT010000034">
    <property type="protein sequence ID" value="MBT0963621.1"/>
    <property type="molecule type" value="Genomic_DNA"/>
</dbReference>
<dbReference type="InterPro" id="IPR037522">
    <property type="entry name" value="HD_GYP_dom"/>
</dbReference>
<dbReference type="CDD" id="cd00077">
    <property type="entry name" value="HDc"/>
    <property type="match status" value="1"/>
</dbReference>
<dbReference type="Pfam" id="PF13487">
    <property type="entry name" value="HD_5"/>
    <property type="match status" value="1"/>
</dbReference>
<dbReference type="RefSeq" id="WP_214363553.1">
    <property type="nucleotide sequence ID" value="NZ_JAEKFT010000034.1"/>
</dbReference>
<organism evidence="3 4">
    <name type="scientific">Denitromonas iodatirespirans</name>
    <dbReference type="NCBI Taxonomy" id="2795389"/>
    <lineage>
        <taxon>Bacteria</taxon>
        <taxon>Pseudomonadati</taxon>
        <taxon>Pseudomonadota</taxon>
        <taxon>Betaproteobacteria</taxon>
        <taxon>Rhodocyclales</taxon>
        <taxon>Zoogloeaceae</taxon>
        <taxon>Denitromonas</taxon>
    </lineage>
</organism>
<evidence type="ECO:0000313" key="3">
    <source>
        <dbReference type="EMBL" id="MBT0963621.1"/>
    </source>
</evidence>
<dbReference type="InterPro" id="IPR021812">
    <property type="entry name" value="DUF3391"/>
</dbReference>
<dbReference type="InterPro" id="IPR006675">
    <property type="entry name" value="HDIG_dom"/>
</dbReference>
<feature type="compositionally biased region" description="Acidic residues" evidence="1">
    <location>
        <begin position="90"/>
        <end position="103"/>
    </location>
</feature>
<protein>
    <submittedName>
        <fullName evidence="3">DUF3391 domain-containing protein</fullName>
    </submittedName>
</protein>
<dbReference type="PANTHER" id="PTHR43155">
    <property type="entry name" value="CYCLIC DI-GMP PHOSPHODIESTERASE PA4108-RELATED"/>
    <property type="match status" value="1"/>
</dbReference>
<accession>A0A944DEK4</accession>
<keyword evidence="4" id="KW-1185">Reference proteome</keyword>
<gene>
    <name evidence="3" type="ORF">I8J34_20745</name>
</gene>
<dbReference type="Proteomes" id="UP000694660">
    <property type="component" value="Unassembled WGS sequence"/>
</dbReference>